<sequence length="605" mass="69142">MKMMIEKSVASSYHINGGDEIIEDEVATTYHITLSEGDSVEEEDAEIAPPELEEGVKATVDELKEINLGDVENPRPIYISALLTDEEEKAYVELLHEFKDVFAWSYKEMPGLDPKVAVHQLSISKGARPVKQAQRRFRPELVPLIEVEVNKLIEVGFIREVKYPTWISSIVPVRKKNGQIRVCVDFRDLNSACPKDDFSLPIAELMIDATTGHEALSFMDGSSGYNQIRMAPKDEELTAFRTPKGIYCYKVMPFGLKNAGATYQRAMQKIFDDMLHKNVECYVDDLVVKSKMRQDHLQDLRKIFERLRRYQLKMNPLKCAFGVTSGKFLGFIVRHRGIEIEQAKIDAILKMPEPRNIHELKSLQGKLAYLRRFISNLAGRCQPFSRIMKKGVPFEWDEACRNAFRSIKSYLMKPPVLVAPVPGRPLILYIAAQECSVGALLAQENEEEKESALYYLSRRMTPNELRYSPIEKICLALIFAIQKLKHYFQAHTVRLVSKANPLKYVMSKPVLSDRLARWYLQLQQFEIVYVPQKAVKGQVLADFLADHPIPQNGSCLMISLMKMSLSLKLPLLGRCTLMELHIRKEPVLESYSSRPMVKCCHIPSP</sequence>
<dbReference type="InterPro" id="IPR043502">
    <property type="entry name" value="DNA/RNA_pol_sf"/>
</dbReference>
<evidence type="ECO:0000256" key="6">
    <source>
        <dbReference type="ARBA" id="ARBA00022918"/>
    </source>
</evidence>
<dbReference type="InterPro" id="IPR041373">
    <property type="entry name" value="RT_RNaseH"/>
</dbReference>
<organism evidence="8">
    <name type="scientific">Sesamum latifolium</name>
    <dbReference type="NCBI Taxonomy" id="2727402"/>
    <lineage>
        <taxon>Eukaryota</taxon>
        <taxon>Viridiplantae</taxon>
        <taxon>Streptophyta</taxon>
        <taxon>Embryophyta</taxon>
        <taxon>Tracheophyta</taxon>
        <taxon>Spermatophyta</taxon>
        <taxon>Magnoliopsida</taxon>
        <taxon>eudicotyledons</taxon>
        <taxon>Gunneridae</taxon>
        <taxon>Pentapetalae</taxon>
        <taxon>asterids</taxon>
        <taxon>lamiids</taxon>
        <taxon>Lamiales</taxon>
        <taxon>Pedaliaceae</taxon>
        <taxon>Sesamum</taxon>
    </lineage>
</organism>
<keyword evidence="2" id="KW-0548">Nucleotidyltransferase</keyword>
<dbReference type="SUPFAM" id="SSF56672">
    <property type="entry name" value="DNA/RNA polymerases"/>
    <property type="match status" value="1"/>
</dbReference>
<dbReference type="EMBL" id="JACGWN010000005">
    <property type="protein sequence ID" value="KAL0449508.1"/>
    <property type="molecule type" value="Genomic_DNA"/>
</dbReference>
<evidence type="ECO:0000256" key="4">
    <source>
        <dbReference type="ARBA" id="ARBA00022759"/>
    </source>
</evidence>
<evidence type="ECO:0000259" key="7">
    <source>
        <dbReference type="PROSITE" id="PS50878"/>
    </source>
</evidence>
<dbReference type="AlphaFoldDB" id="A0AAW2X6P2"/>
<dbReference type="Pfam" id="PF00078">
    <property type="entry name" value="RVT_1"/>
    <property type="match status" value="1"/>
</dbReference>
<keyword evidence="3" id="KW-0540">Nuclease</keyword>
<dbReference type="PANTHER" id="PTHR37984:SF5">
    <property type="entry name" value="PROTEIN NYNRIN-LIKE"/>
    <property type="match status" value="1"/>
</dbReference>
<feature type="domain" description="Reverse transcriptase" evidence="7">
    <location>
        <begin position="154"/>
        <end position="333"/>
    </location>
</feature>
<name>A0AAW2X6P2_9LAMI</name>
<comment type="caution">
    <text evidence="8">The sequence shown here is derived from an EMBL/GenBank/DDBJ whole genome shotgun (WGS) entry which is preliminary data.</text>
</comment>
<keyword evidence="5" id="KW-0378">Hydrolase</keyword>
<dbReference type="InterPro" id="IPR050951">
    <property type="entry name" value="Retrovirus_Pol_polyprotein"/>
</dbReference>
<dbReference type="InterPro" id="IPR043128">
    <property type="entry name" value="Rev_trsase/Diguanyl_cyclase"/>
</dbReference>
<evidence type="ECO:0000313" key="8">
    <source>
        <dbReference type="EMBL" id="KAL0449508.1"/>
    </source>
</evidence>
<keyword evidence="6" id="KW-0695">RNA-directed DNA polymerase</keyword>
<dbReference type="CDD" id="cd01647">
    <property type="entry name" value="RT_LTR"/>
    <property type="match status" value="1"/>
</dbReference>
<reference evidence="8" key="2">
    <citation type="journal article" date="2024" name="Plant">
        <title>Genomic evolution and insights into agronomic trait innovations of Sesamum species.</title>
        <authorList>
            <person name="Miao H."/>
            <person name="Wang L."/>
            <person name="Qu L."/>
            <person name="Liu H."/>
            <person name="Sun Y."/>
            <person name="Le M."/>
            <person name="Wang Q."/>
            <person name="Wei S."/>
            <person name="Zheng Y."/>
            <person name="Lin W."/>
            <person name="Duan Y."/>
            <person name="Cao H."/>
            <person name="Xiong S."/>
            <person name="Wang X."/>
            <person name="Wei L."/>
            <person name="Li C."/>
            <person name="Ma Q."/>
            <person name="Ju M."/>
            <person name="Zhao R."/>
            <person name="Li G."/>
            <person name="Mu C."/>
            <person name="Tian Q."/>
            <person name="Mei H."/>
            <person name="Zhang T."/>
            <person name="Gao T."/>
            <person name="Zhang H."/>
        </authorList>
    </citation>
    <scope>NUCLEOTIDE SEQUENCE</scope>
    <source>
        <strain evidence="8">KEN1</strain>
    </source>
</reference>
<dbReference type="GO" id="GO:0003964">
    <property type="term" value="F:RNA-directed DNA polymerase activity"/>
    <property type="evidence" value="ECO:0007669"/>
    <property type="project" value="UniProtKB-KW"/>
</dbReference>
<dbReference type="PANTHER" id="PTHR37984">
    <property type="entry name" value="PROTEIN CBG26694"/>
    <property type="match status" value="1"/>
</dbReference>
<keyword evidence="1" id="KW-0808">Transferase</keyword>
<dbReference type="GO" id="GO:0004519">
    <property type="term" value="F:endonuclease activity"/>
    <property type="evidence" value="ECO:0007669"/>
    <property type="project" value="UniProtKB-KW"/>
</dbReference>
<dbReference type="PROSITE" id="PS50878">
    <property type="entry name" value="RT_POL"/>
    <property type="match status" value="1"/>
</dbReference>
<protein>
    <submittedName>
        <fullName evidence="8">Transposon Tf2-12 polyprotein</fullName>
    </submittedName>
</protein>
<gene>
    <name evidence="8" type="ORF">Slati_1507200</name>
</gene>
<evidence type="ECO:0000256" key="1">
    <source>
        <dbReference type="ARBA" id="ARBA00022679"/>
    </source>
</evidence>
<dbReference type="CDD" id="cd09274">
    <property type="entry name" value="RNase_HI_RT_Ty3"/>
    <property type="match status" value="1"/>
</dbReference>
<proteinExistence type="predicted"/>
<dbReference type="FunFam" id="3.30.70.270:FF:000020">
    <property type="entry name" value="Transposon Tf2-6 polyprotein-like Protein"/>
    <property type="match status" value="1"/>
</dbReference>
<keyword evidence="4" id="KW-0255">Endonuclease</keyword>
<evidence type="ECO:0000256" key="2">
    <source>
        <dbReference type="ARBA" id="ARBA00022695"/>
    </source>
</evidence>
<dbReference type="Pfam" id="PF17917">
    <property type="entry name" value="RT_RNaseH"/>
    <property type="match status" value="1"/>
</dbReference>
<dbReference type="FunFam" id="3.30.70.270:FF:000003">
    <property type="entry name" value="Transposon Ty3-G Gag-Pol polyprotein"/>
    <property type="match status" value="1"/>
</dbReference>
<reference evidence="8" key="1">
    <citation type="submission" date="2020-06" db="EMBL/GenBank/DDBJ databases">
        <authorList>
            <person name="Li T."/>
            <person name="Hu X."/>
            <person name="Zhang T."/>
            <person name="Song X."/>
            <person name="Zhang H."/>
            <person name="Dai N."/>
            <person name="Sheng W."/>
            <person name="Hou X."/>
            <person name="Wei L."/>
        </authorList>
    </citation>
    <scope>NUCLEOTIDE SEQUENCE</scope>
    <source>
        <strain evidence="8">KEN1</strain>
        <tissue evidence="8">Leaf</tissue>
    </source>
</reference>
<evidence type="ECO:0000256" key="3">
    <source>
        <dbReference type="ARBA" id="ARBA00022722"/>
    </source>
</evidence>
<evidence type="ECO:0000256" key="5">
    <source>
        <dbReference type="ARBA" id="ARBA00022801"/>
    </source>
</evidence>
<dbReference type="InterPro" id="IPR000477">
    <property type="entry name" value="RT_dom"/>
</dbReference>
<accession>A0AAW2X6P2</accession>
<dbReference type="Gene3D" id="3.30.70.270">
    <property type="match status" value="2"/>
</dbReference>
<dbReference type="Gene3D" id="3.10.10.10">
    <property type="entry name" value="HIV Type 1 Reverse Transcriptase, subunit A, domain 1"/>
    <property type="match status" value="1"/>
</dbReference>
<dbReference type="GO" id="GO:0016787">
    <property type="term" value="F:hydrolase activity"/>
    <property type="evidence" value="ECO:0007669"/>
    <property type="project" value="UniProtKB-KW"/>
</dbReference>